<evidence type="ECO:0000313" key="2">
    <source>
        <dbReference type="Proteomes" id="UP000422744"/>
    </source>
</evidence>
<dbReference type="AlphaFoldDB" id="A0A6I6CK71"/>
<dbReference type="RefSeq" id="WP_155969020.1">
    <property type="nucleotide sequence ID" value="NZ_CP037426.1"/>
</dbReference>
<reference evidence="1 2" key="1">
    <citation type="submission" date="2019-03" db="EMBL/GenBank/DDBJ databases">
        <title>Wolbachia endosymbiont of Haematobia irritans wIrr.</title>
        <authorList>
            <person name="Parry R.H."/>
            <person name="Asgari S."/>
        </authorList>
    </citation>
    <scope>NUCLEOTIDE SEQUENCE [LARGE SCALE GENOMIC DNA]</scope>
    <source>
        <strain evidence="2">wIrr</strain>
    </source>
</reference>
<dbReference type="SUPFAM" id="SSF52540">
    <property type="entry name" value="P-loop containing nucleoside triphosphate hydrolases"/>
    <property type="match status" value="1"/>
</dbReference>
<dbReference type="InterPro" id="IPR027417">
    <property type="entry name" value="P-loop_NTPase"/>
</dbReference>
<evidence type="ECO:0000313" key="1">
    <source>
        <dbReference type="EMBL" id="QGT16389.1"/>
    </source>
</evidence>
<gene>
    <name evidence="1" type="ORF">E0495_03985</name>
</gene>
<sequence>MVNINTKKQPAGFFIYLSGLSGSGKLSTAIELSNMIDALIVNSKFYNNVQACSIYDGVFERDQIPKEVQDRIYGIMQIMLQVIENYPIHSKNYIFIDELMENNDQNMRMYDSIVRLSKKMNTEILPVVLRCDLPTLQKRIALKRQRKNRKVINLNSMIEQCRINNLFTPPSAIEIENSNMSIKEVAQEIVNQMHKLSQIACMQKNSL</sequence>
<protein>
    <submittedName>
        <fullName evidence="1">Uncharacterized protein</fullName>
    </submittedName>
</protein>
<dbReference type="EMBL" id="CP037426">
    <property type="protein sequence ID" value="QGT16389.1"/>
    <property type="molecule type" value="Genomic_DNA"/>
</dbReference>
<proteinExistence type="predicted"/>
<accession>A0A6I6CK71</accession>
<dbReference type="Gene3D" id="3.40.50.300">
    <property type="entry name" value="P-loop containing nucleotide triphosphate hydrolases"/>
    <property type="match status" value="1"/>
</dbReference>
<name>A0A6I6CK71_WOLPI</name>
<dbReference type="Proteomes" id="UP000422744">
    <property type="component" value="Chromosome"/>
</dbReference>
<organism evidence="1 2">
    <name type="scientific">Wolbachia pipientis</name>
    <dbReference type="NCBI Taxonomy" id="955"/>
    <lineage>
        <taxon>Bacteria</taxon>
        <taxon>Pseudomonadati</taxon>
        <taxon>Pseudomonadota</taxon>
        <taxon>Alphaproteobacteria</taxon>
        <taxon>Rickettsiales</taxon>
        <taxon>Anaplasmataceae</taxon>
        <taxon>Wolbachieae</taxon>
        <taxon>Wolbachia</taxon>
    </lineage>
</organism>